<evidence type="ECO:0008006" key="4">
    <source>
        <dbReference type="Google" id="ProtNLM"/>
    </source>
</evidence>
<evidence type="ECO:0000313" key="3">
    <source>
        <dbReference type="Proteomes" id="UP000800038"/>
    </source>
</evidence>
<reference evidence="2" key="1">
    <citation type="journal article" date="2020" name="Stud. Mycol.">
        <title>101 Dothideomycetes genomes: a test case for predicting lifestyles and emergence of pathogens.</title>
        <authorList>
            <person name="Haridas S."/>
            <person name="Albert R."/>
            <person name="Binder M."/>
            <person name="Bloem J."/>
            <person name="Labutti K."/>
            <person name="Salamov A."/>
            <person name="Andreopoulos B."/>
            <person name="Baker S."/>
            <person name="Barry K."/>
            <person name="Bills G."/>
            <person name="Bluhm B."/>
            <person name="Cannon C."/>
            <person name="Castanera R."/>
            <person name="Culley D."/>
            <person name="Daum C."/>
            <person name="Ezra D."/>
            <person name="Gonzalez J."/>
            <person name="Henrissat B."/>
            <person name="Kuo A."/>
            <person name="Liang C."/>
            <person name="Lipzen A."/>
            <person name="Lutzoni F."/>
            <person name="Magnuson J."/>
            <person name="Mondo S."/>
            <person name="Nolan M."/>
            <person name="Ohm R."/>
            <person name="Pangilinan J."/>
            <person name="Park H.-J."/>
            <person name="Ramirez L."/>
            <person name="Alfaro M."/>
            <person name="Sun H."/>
            <person name="Tritt A."/>
            <person name="Yoshinaga Y."/>
            <person name="Zwiers L.-H."/>
            <person name="Turgeon B."/>
            <person name="Goodwin S."/>
            <person name="Spatafora J."/>
            <person name="Crous P."/>
            <person name="Grigoriev I."/>
        </authorList>
    </citation>
    <scope>NUCLEOTIDE SEQUENCE</scope>
    <source>
        <strain evidence="2">CBS 161.51</strain>
    </source>
</reference>
<proteinExistence type="predicted"/>
<dbReference type="AlphaFoldDB" id="A0A6A5SMZ1"/>
<gene>
    <name evidence="2" type="ORF">EJ02DRAFT_455551</name>
</gene>
<keyword evidence="3" id="KW-1185">Reference proteome</keyword>
<feature type="signal peptide" evidence="1">
    <location>
        <begin position="1"/>
        <end position="21"/>
    </location>
</feature>
<dbReference type="Proteomes" id="UP000800038">
    <property type="component" value="Unassembled WGS sequence"/>
</dbReference>
<feature type="chain" id="PRO_5025330816" description="Secreted protein" evidence="1">
    <location>
        <begin position="22"/>
        <end position="107"/>
    </location>
</feature>
<protein>
    <recommendedName>
        <fullName evidence="4">Secreted protein</fullName>
    </recommendedName>
</protein>
<accession>A0A6A5SMZ1</accession>
<dbReference type="EMBL" id="ML976054">
    <property type="protein sequence ID" value="KAF1941008.1"/>
    <property type="molecule type" value="Genomic_DNA"/>
</dbReference>
<organism evidence="2 3">
    <name type="scientific">Clathrospora elynae</name>
    <dbReference type="NCBI Taxonomy" id="706981"/>
    <lineage>
        <taxon>Eukaryota</taxon>
        <taxon>Fungi</taxon>
        <taxon>Dikarya</taxon>
        <taxon>Ascomycota</taxon>
        <taxon>Pezizomycotina</taxon>
        <taxon>Dothideomycetes</taxon>
        <taxon>Pleosporomycetidae</taxon>
        <taxon>Pleosporales</taxon>
        <taxon>Diademaceae</taxon>
        <taxon>Clathrospora</taxon>
    </lineage>
</organism>
<evidence type="ECO:0000256" key="1">
    <source>
        <dbReference type="SAM" id="SignalP"/>
    </source>
</evidence>
<evidence type="ECO:0000313" key="2">
    <source>
        <dbReference type="EMBL" id="KAF1941008.1"/>
    </source>
</evidence>
<name>A0A6A5SMZ1_9PLEO</name>
<keyword evidence="1" id="KW-0732">Signal</keyword>
<sequence>MARLAKVAVVRGFLVTMHVLASWQTCCLEVVVYAGPGYRHPTLGTRPDAGERCRVPCLSSRDERSHLISSCDWRAGDARYTGGVSVGTSAARTISEELGWETKRVTQ</sequence>